<sequence length="662" mass="72544">MLWNVRLVRSHFYESLFRRSVVNECHCAIRIPRSDTLHSAMRRSPFYTYPSYTFPTSQSIFSPDDGYVHVFPHQQQQRRRPSFSVKSSQPNPSRSVITIPVSDSSPSSPAVPSPSNLCDSRKKPRPDPDSAATTIQACFRGFSIRRRRPLVHLRVISEVRNELQELVAQLQSPGFPQKVLLNEIQRLRYSESVMALILRLDAVEGSVPEVRNQRKEATKMAIELQDAIDLIMAKQDLSCLGSKLPETVPSTQDSGTTAALQDAGTCLQDANRPSTSQATCIATALVEKDHRSQDSNGSLYTSCGQALCEVHDAITQTGSHDDGLAWLGEDRNEHPEMEDELMEAIEGANGCTEHLDHRERKGSVQEGPLVEEIQAVIDDGVFEAVSNNSSTSNSSTVAQEAGLRVNQCSTCAMYADGLPSDIDVTLQNNFKDIGGTIEDHVSMADAEQGSSNVCNENVTGSVPINRMASNASPAERDLEIGKLMNGAEHGTPTVCEEDTIGLSINERMNASSPAEQELDGEKSTMEISACIIESDNPEDDVAGWNAEGATAHGYHERKTSADNNIVDCSCPHGLDQVTIDGGLSSSDSLRLKKLSDDCGELKSLVGKLIMQNALQSNVISALNERLEMLEEMQQRFVGQGSLRGKRKWKKKGVSRIVRGRKC</sequence>
<dbReference type="PROSITE" id="PS50096">
    <property type="entry name" value="IQ"/>
    <property type="match status" value="1"/>
</dbReference>
<keyword evidence="5" id="KW-1185">Reference proteome</keyword>
<dbReference type="PANTHER" id="PTHR33322:SF4">
    <property type="entry name" value="BAG DOMAIN CONTAINING PROTEIN, EXPRESSED"/>
    <property type="match status" value="1"/>
</dbReference>
<feature type="compositionally biased region" description="Polar residues" evidence="2">
    <location>
        <begin position="84"/>
        <end position="96"/>
    </location>
</feature>
<reference evidence="4" key="1">
    <citation type="submission" date="2021-08" db="EMBL/GenBank/DDBJ databases">
        <title>WGS assembly of Ceratopteris richardii.</title>
        <authorList>
            <person name="Marchant D.B."/>
            <person name="Chen G."/>
            <person name="Jenkins J."/>
            <person name="Shu S."/>
            <person name="Leebens-Mack J."/>
            <person name="Grimwood J."/>
            <person name="Schmutz J."/>
            <person name="Soltis P."/>
            <person name="Soltis D."/>
            <person name="Chen Z.-H."/>
        </authorList>
    </citation>
    <scope>NUCLEOTIDE SEQUENCE</scope>
    <source>
        <strain evidence="4">Whitten #5841</strain>
        <tissue evidence="4">Leaf</tissue>
    </source>
</reference>
<feature type="domain" description="BAG" evidence="3">
    <location>
        <begin position="156"/>
        <end position="230"/>
    </location>
</feature>
<dbReference type="GO" id="GO:0006457">
    <property type="term" value="P:protein folding"/>
    <property type="evidence" value="ECO:0007669"/>
    <property type="project" value="TreeGrafter"/>
</dbReference>
<organism evidence="4 5">
    <name type="scientific">Ceratopteris richardii</name>
    <name type="common">Triangle waterfern</name>
    <dbReference type="NCBI Taxonomy" id="49495"/>
    <lineage>
        <taxon>Eukaryota</taxon>
        <taxon>Viridiplantae</taxon>
        <taxon>Streptophyta</taxon>
        <taxon>Embryophyta</taxon>
        <taxon>Tracheophyta</taxon>
        <taxon>Polypodiopsida</taxon>
        <taxon>Polypodiidae</taxon>
        <taxon>Polypodiales</taxon>
        <taxon>Pteridineae</taxon>
        <taxon>Pteridaceae</taxon>
        <taxon>Parkerioideae</taxon>
        <taxon>Ceratopteris</taxon>
    </lineage>
</organism>
<evidence type="ECO:0000313" key="5">
    <source>
        <dbReference type="Proteomes" id="UP000825935"/>
    </source>
</evidence>
<proteinExistence type="predicted"/>
<dbReference type="InterPro" id="IPR036533">
    <property type="entry name" value="BAG_dom_sf"/>
</dbReference>
<evidence type="ECO:0000313" key="4">
    <source>
        <dbReference type="EMBL" id="KAH7426042.1"/>
    </source>
</evidence>
<dbReference type="GO" id="GO:0051087">
    <property type="term" value="F:protein-folding chaperone binding"/>
    <property type="evidence" value="ECO:0007669"/>
    <property type="project" value="InterPro"/>
</dbReference>
<keyword evidence="1" id="KW-0143">Chaperone</keyword>
<comment type="caution">
    <text evidence="4">The sequence shown here is derived from an EMBL/GenBank/DDBJ whole genome shotgun (WGS) entry which is preliminary data.</text>
</comment>
<dbReference type="AlphaFoldDB" id="A0A8T2TTA8"/>
<accession>A0A8T2TTA8</accession>
<protein>
    <recommendedName>
        <fullName evidence="3">BAG domain-containing protein</fullName>
    </recommendedName>
</protein>
<dbReference type="InterPro" id="IPR003103">
    <property type="entry name" value="BAG_domain"/>
</dbReference>
<dbReference type="InterPro" id="IPR040400">
    <property type="entry name" value="BAG5/6/7/8"/>
</dbReference>
<dbReference type="Proteomes" id="UP000825935">
    <property type="component" value="Chromosome 11"/>
</dbReference>
<evidence type="ECO:0000259" key="3">
    <source>
        <dbReference type="Pfam" id="PF02179"/>
    </source>
</evidence>
<dbReference type="Gene3D" id="1.20.58.120">
    <property type="entry name" value="BAG domain"/>
    <property type="match status" value="1"/>
</dbReference>
<dbReference type="OrthoDB" id="1907216at2759"/>
<dbReference type="SUPFAM" id="SSF63491">
    <property type="entry name" value="BAG domain"/>
    <property type="match status" value="1"/>
</dbReference>
<dbReference type="PANTHER" id="PTHR33322">
    <property type="entry name" value="BAG DOMAIN CONTAINING PROTEIN, EXPRESSED"/>
    <property type="match status" value="1"/>
</dbReference>
<dbReference type="EMBL" id="CM035416">
    <property type="protein sequence ID" value="KAH7426042.1"/>
    <property type="molecule type" value="Genomic_DNA"/>
</dbReference>
<evidence type="ECO:0000256" key="1">
    <source>
        <dbReference type="ARBA" id="ARBA00023186"/>
    </source>
</evidence>
<dbReference type="Pfam" id="PF02179">
    <property type="entry name" value="BAG"/>
    <property type="match status" value="1"/>
</dbReference>
<feature type="compositionally biased region" description="Low complexity" evidence="2">
    <location>
        <begin position="100"/>
        <end position="115"/>
    </location>
</feature>
<feature type="compositionally biased region" description="Basic and acidic residues" evidence="2">
    <location>
        <begin position="119"/>
        <end position="128"/>
    </location>
</feature>
<gene>
    <name evidence="4" type="ORF">KP509_11G082500</name>
</gene>
<dbReference type="CDD" id="cd23767">
    <property type="entry name" value="IQCD"/>
    <property type="match status" value="1"/>
</dbReference>
<feature type="region of interest" description="Disordered" evidence="2">
    <location>
        <begin position="73"/>
        <end position="131"/>
    </location>
</feature>
<name>A0A8T2TTA8_CERRI</name>
<evidence type="ECO:0000256" key="2">
    <source>
        <dbReference type="SAM" id="MobiDB-lite"/>
    </source>
</evidence>